<dbReference type="Gene3D" id="1.20.1290.10">
    <property type="entry name" value="AhpD-like"/>
    <property type="match status" value="1"/>
</dbReference>
<accession>A0A942A2M5</accession>
<comment type="caution">
    <text evidence="2">The sequence shown here is derived from an EMBL/GenBank/DDBJ whole genome shotgun (WGS) entry which is preliminary data.</text>
</comment>
<dbReference type="Pfam" id="PF02627">
    <property type="entry name" value="CMD"/>
    <property type="match status" value="1"/>
</dbReference>
<sequence length="98" mass="10972">MPYELPSQFKDIAREYPDVCKVFENLGTQCHEAGPLDEKTRRLVKLGISIGTGSEGAVHSAVRNALKTGVSKRRNSARRYTCYHDNRITKCISSDDVD</sequence>
<feature type="domain" description="Carboxymuconolactone decarboxylase-like" evidence="1">
    <location>
        <begin position="17"/>
        <end position="74"/>
    </location>
</feature>
<protein>
    <recommendedName>
        <fullName evidence="1">Carboxymuconolactone decarboxylase-like domain-containing protein</fullName>
    </recommendedName>
</protein>
<dbReference type="InterPro" id="IPR003779">
    <property type="entry name" value="CMD-like"/>
</dbReference>
<evidence type="ECO:0000259" key="1">
    <source>
        <dbReference type="Pfam" id="PF02627"/>
    </source>
</evidence>
<dbReference type="AlphaFoldDB" id="A0A942A2M5"/>
<organism evidence="2 3">
    <name type="scientific">Candidatus Scalindua arabica</name>
    <dbReference type="NCBI Taxonomy" id="1127984"/>
    <lineage>
        <taxon>Bacteria</taxon>
        <taxon>Pseudomonadati</taxon>
        <taxon>Planctomycetota</taxon>
        <taxon>Candidatus Brocadiia</taxon>
        <taxon>Candidatus Brocadiales</taxon>
        <taxon>Candidatus Scalinduaceae</taxon>
        <taxon>Candidatus Scalindua</taxon>
    </lineage>
</organism>
<proteinExistence type="predicted"/>
<dbReference type="InterPro" id="IPR029032">
    <property type="entry name" value="AhpD-like"/>
</dbReference>
<dbReference type="SUPFAM" id="SSF69118">
    <property type="entry name" value="AhpD-like"/>
    <property type="match status" value="1"/>
</dbReference>
<dbReference type="GO" id="GO:0051920">
    <property type="term" value="F:peroxiredoxin activity"/>
    <property type="evidence" value="ECO:0007669"/>
    <property type="project" value="InterPro"/>
</dbReference>
<evidence type="ECO:0000313" key="3">
    <source>
        <dbReference type="Proteomes" id="UP000722750"/>
    </source>
</evidence>
<evidence type="ECO:0000313" key="2">
    <source>
        <dbReference type="EMBL" id="MBS1258526.1"/>
    </source>
</evidence>
<reference evidence="2" key="1">
    <citation type="journal article" date="2021" name="ISME J.">
        <title>Fine-scale metabolic discontinuity in a stratified prokaryote microbiome of a Red Sea deep halocline.</title>
        <authorList>
            <person name="Michoud G."/>
            <person name="Ngugi D.K."/>
            <person name="Barozzi A."/>
            <person name="Merlino G."/>
            <person name="Calleja M.L."/>
            <person name="Delgado-Huertas A."/>
            <person name="Moran X.A.G."/>
            <person name="Daffonchio D."/>
        </authorList>
    </citation>
    <scope>NUCLEOTIDE SEQUENCE</scope>
    <source>
        <strain evidence="2">SuakinDeep_MAG55_1</strain>
    </source>
</reference>
<name>A0A942A2M5_9BACT</name>
<gene>
    <name evidence="2" type="ORF">MAG551_01585</name>
</gene>
<dbReference type="Proteomes" id="UP000722750">
    <property type="component" value="Unassembled WGS sequence"/>
</dbReference>
<dbReference type="EMBL" id="JAANXD010000065">
    <property type="protein sequence ID" value="MBS1258526.1"/>
    <property type="molecule type" value="Genomic_DNA"/>
</dbReference>